<dbReference type="Pfam" id="PF03572">
    <property type="entry name" value="Peptidase_S41"/>
    <property type="match status" value="1"/>
</dbReference>
<dbReference type="GO" id="GO:0006508">
    <property type="term" value="P:proteolysis"/>
    <property type="evidence" value="ECO:0007669"/>
    <property type="project" value="InterPro"/>
</dbReference>
<accession>A0A369KVZ2</accession>
<keyword evidence="4" id="KW-1185">Reference proteome</keyword>
<feature type="chain" id="PRO_5016917700" description="Tail specific protease domain-containing protein" evidence="1">
    <location>
        <begin position="25"/>
        <end position="521"/>
    </location>
</feature>
<feature type="domain" description="Tail specific protease" evidence="2">
    <location>
        <begin position="257"/>
        <end position="441"/>
    </location>
</feature>
<evidence type="ECO:0000313" key="3">
    <source>
        <dbReference type="EMBL" id="RDB35336.1"/>
    </source>
</evidence>
<dbReference type="PANTHER" id="PTHR32060">
    <property type="entry name" value="TAIL-SPECIFIC PROTEASE"/>
    <property type="match status" value="1"/>
</dbReference>
<dbReference type="Proteomes" id="UP000253934">
    <property type="component" value="Unassembled WGS sequence"/>
</dbReference>
<evidence type="ECO:0000313" key="4">
    <source>
        <dbReference type="Proteomes" id="UP000253934"/>
    </source>
</evidence>
<comment type="caution">
    <text evidence="3">The sequence shown here is derived from an EMBL/GenBank/DDBJ whole genome shotgun (WGS) entry which is preliminary data.</text>
</comment>
<name>A0A369KVZ2_9BACT</name>
<dbReference type="Gene3D" id="3.90.226.10">
    <property type="entry name" value="2-enoyl-CoA Hydratase, Chain A, domain 1"/>
    <property type="match status" value="1"/>
</dbReference>
<dbReference type="AlphaFoldDB" id="A0A369KVZ2"/>
<dbReference type="InterPro" id="IPR005151">
    <property type="entry name" value="Tail-specific_protease"/>
</dbReference>
<dbReference type="InterPro" id="IPR029045">
    <property type="entry name" value="ClpP/crotonase-like_dom_sf"/>
</dbReference>
<gene>
    <name evidence="3" type="ORF">DCC88_10595</name>
</gene>
<evidence type="ECO:0000259" key="2">
    <source>
        <dbReference type="Pfam" id="PF03572"/>
    </source>
</evidence>
<dbReference type="PANTHER" id="PTHR32060:SF22">
    <property type="entry name" value="CARBOXYL-TERMINAL-PROCESSING PEPTIDASE 3, CHLOROPLASTIC"/>
    <property type="match status" value="1"/>
</dbReference>
<evidence type="ECO:0000256" key="1">
    <source>
        <dbReference type="SAM" id="SignalP"/>
    </source>
</evidence>
<dbReference type="EMBL" id="QOVW01000089">
    <property type="protein sequence ID" value="RDB35336.1"/>
    <property type="molecule type" value="Genomic_DNA"/>
</dbReference>
<sequence length="521" mass="59866">MLKKNLLFLFVSLCVFSCSKQASNQDYKKSSYEEGHDYQANSYSENEGFEGEVKKLVAKIFNSIFPHKKNVNTASLLSDVNSSGNSDELHDNLRRLFDAHKDYHTIYFGEKDCQKYGLSSKFLKVSSAIYDTNEYFLISDINFNNSHDLNIVLEQFKVGDIIINVNGESPQQRIANILDNNLGANKAAKKSRALESFFESKFPISYRVVVFRDGQYISVDIPEVSLTNHVCIKKRQESSFDKVKNEDIYQINSFDDFAYVKLKTFEYDTSYDHFLSLKNVIDDLKYKILSQNKNKLIIDVRNNRGGYVELSYILAYLFYDPNLSKPFYPMYFRLKASTSNLSIMHTLYSNSLSQYNFDPMINSLREAIATNNEYSDSFPMSSQKLFNAIEPGFFTTYAGKEIYLLTNSKCYSGCDSFVALLKDQHLITKVIGEDEQTGGGGASILEIDREAENISKNFYFQTSFMQMQSKTETGFRLIEGEGTYADCVLPKNLEDFSTYDPILNDENYIKRVIQKIKRNDC</sequence>
<dbReference type="SUPFAM" id="SSF52096">
    <property type="entry name" value="ClpP/crotonase"/>
    <property type="match status" value="1"/>
</dbReference>
<reference evidence="3" key="1">
    <citation type="submission" date="2018-04" db="EMBL/GenBank/DDBJ databases">
        <title>Draft genome sequence of the Candidatus Spirobacillus cienkowskii, a pathogen of freshwater Daphnia species, reconstructed from hemolymph metagenomic reads.</title>
        <authorList>
            <person name="Bresciani L."/>
            <person name="Lemos L.N."/>
            <person name="Wale N."/>
            <person name="Lin J.Y."/>
            <person name="Fernandes G.R."/>
            <person name="Duffy M.A."/>
            <person name="Rodrigues J.M."/>
        </authorList>
    </citation>
    <scope>NUCLEOTIDE SEQUENCE [LARGE SCALE GENOMIC DNA]</scope>
    <source>
        <strain evidence="3">Binning01</strain>
    </source>
</reference>
<feature type="signal peptide" evidence="1">
    <location>
        <begin position="1"/>
        <end position="24"/>
    </location>
</feature>
<organism evidence="3 4">
    <name type="scientific">Spirobacillus cienkowskii</name>
    <dbReference type="NCBI Taxonomy" id="495820"/>
    <lineage>
        <taxon>Bacteria</taxon>
        <taxon>Pseudomonadati</taxon>
        <taxon>Bdellovibrionota</taxon>
        <taxon>Oligoflexia</taxon>
        <taxon>Silvanigrellales</taxon>
        <taxon>Spirobacillus</taxon>
    </lineage>
</organism>
<proteinExistence type="predicted"/>
<dbReference type="GO" id="GO:0008236">
    <property type="term" value="F:serine-type peptidase activity"/>
    <property type="evidence" value="ECO:0007669"/>
    <property type="project" value="InterPro"/>
</dbReference>
<dbReference type="GO" id="GO:0004175">
    <property type="term" value="F:endopeptidase activity"/>
    <property type="evidence" value="ECO:0007669"/>
    <property type="project" value="TreeGrafter"/>
</dbReference>
<keyword evidence="1" id="KW-0732">Signal</keyword>
<protein>
    <recommendedName>
        <fullName evidence="2">Tail specific protease domain-containing protein</fullName>
    </recommendedName>
</protein>